<organism evidence="1 2">
    <name type="scientific">Methanocella paludicola (strain DSM 17711 / JCM 13418 / NBRC 101707 / SANAE)</name>
    <dbReference type="NCBI Taxonomy" id="304371"/>
    <lineage>
        <taxon>Archaea</taxon>
        <taxon>Methanobacteriati</taxon>
        <taxon>Methanobacteriota</taxon>
        <taxon>Stenosarchaea group</taxon>
        <taxon>Methanomicrobia</taxon>
        <taxon>Methanocellales</taxon>
        <taxon>Methanocellaceae</taxon>
        <taxon>Methanocella</taxon>
    </lineage>
</organism>
<dbReference type="InterPro" id="IPR024747">
    <property type="entry name" value="Pyridox_Oxase-rel"/>
</dbReference>
<dbReference type="PANTHER" id="PTHR34071">
    <property type="entry name" value="5-NITROIMIDAZOLE ANTIBIOTICS RESISTANCE PROTEIN, NIMA-FAMILY-RELATED PROTEIN-RELATED"/>
    <property type="match status" value="1"/>
</dbReference>
<evidence type="ECO:0000313" key="1">
    <source>
        <dbReference type="EMBL" id="BAI61440.1"/>
    </source>
</evidence>
<dbReference type="EMBL" id="AP011532">
    <property type="protein sequence ID" value="BAI61440.1"/>
    <property type="molecule type" value="Genomic_DNA"/>
</dbReference>
<dbReference type="eggNOG" id="arCOG00520">
    <property type="taxonomic scope" value="Archaea"/>
</dbReference>
<reference evidence="1 2" key="1">
    <citation type="journal article" date="2007" name="Appl. Environ. Microbiol.">
        <title>Isolation of key methanogens for global methane emission from rice paddy fields: a novel isolate affiliated with the clone cluster rice cluster I.</title>
        <authorList>
            <person name="Sakai S."/>
            <person name="Imachi H."/>
            <person name="Sekiguchi Y."/>
            <person name="Ohashi A."/>
            <person name="Harada H."/>
            <person name="Kamagata Y."/>
        </authorList>
    </citation>
    <scope>NUCLEOTIDE SEQUENCE [LARGE SCALE GENOMIC DNA]</scope>
    <source>
        <strain evidence="2">DSM 17711 / JCM 13418 / NBRC 101707 / SANAE</strain>
    </source>
</reference>
<dbReference type="PANTHER" id="PTHR34071:SF2">
    <property type="entry name" value="FLAVIN-NUCLEOTIDE-BINDING PROTEIN"/>
    <property type="match status" value="1"/>
</dbReference>
<keyword evidence="2" id="KW-1185">Reference proteome</keyword>
<dbReference type="SUPFAM" id="SSF50475">
    <property type="entry name" value="FMN-binding split barrel"/>
    <property type="match status" value="1"/>
</dbReference>
<reference evidence="2" key="3">
    <citation type="journal article" date="2011" name="PLoS ONE">
        <title>Genome sequence of a mesophilic hydrogenotrophic methanogen Methanocella paludicola, the first cultivated representative of the order Methanocellales.</title>
        <authorList>
            <person name="Sakai S."/>
            <person name="Takaki Y."/>
            <person name="Shimamura S."/>
            <person name="Sekine M."/>
            <person name="Tajima T."/>
            <person name="Kosugi H."/>
            <person name="Ichikawa N."/>
            <person name="Tasumi E."/>
            <person name="Hiraki A.T."/>
            <person name="Shimizu A."/>
            <person name="Kato Y."/>
            <person name="Nishiko R."/>
            <person name="Mori K."/>
            <person name="Fujita N."/>
            <person name="Imachi H."/>
            <person name="Takai K."/>
        </authorList>
    </citation>
    <scope>NUCLEOTIDE SEQUENCE [LARGE SCALE GENOMIC DNA]</scope>
    <source>
        <strain evidence="2">DSM 17711 / JCM 13418 / NBRC 101707 / SANAE</strain>
    </source>
</reference>
<dbReference type="AlphaFoldDB" id="D1YYB8"/>
<dbReference type="STRING" id="304371.MCP_1368"/>
<evidence type="ECO:0000313" key="2">
    <source>
        <dbReference type="Proteomes" id="UP000001882"/>
    </source>
</evidence>
<proteinExistence type="predicted"/>
<protein>
    <recommendedName>
        <fullName evidence="3">Pyridoxamine 5'-phosphate oxidase family protein</fullName>
    </recommendedName>
</protein>
<evidence type="ECO:0008006" key="3">
    <source>
        <dbReference type="Google" id="ProtNLM"/>
    </source>
</evidence>
<sequence length="170" mass="19853">MVFAMQEQLPREYEIKRFDLPDMTHREMDDLLKSQLLCRITFHDEPYPYTVPMEYYYFGDTIYFHFTMTGKKIELMNKNPNVTVEVDWYDDLLTDYKSVILKGRLFPVDNADERNTVNVAMASHVHNRAGIKSILRIPVGSKGVDYLSASNIPLKLLKLEVKEMTGKKAH</sequence>
<dbReference type="InParanoid" id="D1YYB8"/>
<gene>
    <name evidence="1" type="ordered locus">MCP_1368</name>
</gene>
<dbReference type="Pfam" id="PF12900">
    <property type="entry name" value="Pyridox_ox_2"/>
    <property type="match status" value="1"/>
</dbReference>
<dbReference type="Proteomes" id="UP000001882">
    <property type="component" value="Chromosome"/>
</dbReference>
<dbReference type="InterPro" id="IPR012349">
    <property type="entry name" value="Split_barrel_FMN-bd"/>
</dbReference>
<name>D1YYB8_METPS</name>
<accession>D1YYB8</accession>
<dbReference type="KEGG" id="mpd:MCP_1368"/>
<dbReference type="Gene3D" id="2.30.110.10">
    <property type="entry name" value="Electron Transport, Fmn-binding Protein, Chain A"/>
    <property type="match status" value="1"/>
</dbReference>
<reference evidence="1 2" key="2">
    <citation type="journal article" date="2008" name="Int. J. Syst. Evol. Microbiol.">
        <title>Methanocella paludicola gen. nov., sp. nov., a methane-producing archaeon, the first isolate of the lineage 'Rice Cluster I', and proposal of the new archaeal order Methanocellales ord. nov.</title>
        <authorList>
            <person name="Sakai S."/>
            <person name="Imachi H."/>
            <person name="Hanada S."/>
            <person name="Ohashi A."/>
            <person name="Harada H."/>
            <person name="Kamagata Y."/>
        </authorList>
    </citation>
    <scope>NUCLEOTIDE SEQUENCE [LARGE SCALE GENOMIC DNA]</scope>
    <source>
        <strain evidence="2">DSM 17711 / JCM 13418 / NBRC 101707 / SANAE</strain>
    </source>
</reference>